<dbReference type="EMBL" id="DWWM01000034">
    <property type="protein sequence ID" value="HJC36571.1"/>
    <property type="molecule type" value="Genomic_DNA"/>
</dbReference>
<dbReference type="PANTHER" id="PTHR21110:SF0">
    <property type="entry name" value="PHOSPHOPENTOMUTASE"/>
    <property type="match status" value="1"/>
</dbReference>
<evidence type="ECO:0000256" key="5">
    <source>
        <dbReference type="HAMAP-Rule" id="MF_00740"/>
    </source>
</evidence>
<comment type="catalytic activity">
    <reaction evidence="5">
        <text>2-deoxy-alpha-D-ribose 1-phosphate = 2-deoxy-D-ribose 5-phosphate</text>
        <dbReference type="Rhea" id="RHEA:27658"/>
        <dbReference type="ChEBI" id="CHEBI:57259"/>
        <dbReference type="ChEBI" id="CHEBI:62877"/>
        <dbReference type="EC" id="5.4.2.7"/>
    </reaction>
</comment>
<dbReference type="EC" id="5.4.2.7" evidence="5 6"/>
<dbReference type="GO" id="GO:0005829">
    <property type="term" value="C:cytosol"/>
    <property type="evidence" value="ECO:0007669"/>
    <property type="project" value="TreeGrafter"/>
</dbReference>
<comment type="pathway">
    <text evidence="5">Carbohydrate degradation; 2-deoxy-D-ribose 1-phosphate degradation; D-glyceraldehyde 3-phosphate and acetaldehyde from 2-deoxy-alpha-D-ribose 1-phosphate: step 1/2.</text>
</comment>
<reference evidence="8" key="2">
    <citation type="submission" date="2021-04" db="EMBL/GenBank/DDBJ databases">
        <authorList>
            <person name="Gilroy R."/>
        </authorList>
    </citation>
    <scope>NUCLEOTIDE SEQUENCE</scope>
    <source>
        <strain evidence="8">CHK187-11901</strain>
    </source>
</reference>
<feature type="binding site" evidence="5">
    <location>
        <position position="13"/>
    </location>
    <ligand>
        <name>Mn(2+)</name>
        <dbReference type="ChEBI" id="CHEBI:29035"/>
        <label>1</label>
    </ligand>
</feature>
<comment type="catalytic activity">
    <reaction evidence="5">
        <text>alpha-D-ribose 1-phosphate = D-ribose 5-phosphate</text>
        <dbReference type="Rhea" id="RHEA:18793"/>
        <dbReference type="ChEBI" id="CHEBI:57720"/>
        <dbReference type="ChEBI" id="CHEBI:78346"/>
        <dbReference type="EC" id="5.4.2.7"/>
    </reaction>
</comment>
<proteinExistence type="inferred from homology"/>
<evidence type="ECO:0000256" key="4">
    <source>
        <dbReference type="ARBA" id="ARBA00023235"/>
    </source>
</evidence>
<dbReference type="Gene3D" id="3.40.720.10">
    <property type="entry name" value="Alkaline Phosphatase, subunit A"/>
    <property type="match status" value="1"/>
</dbReference>
<dbReference type="Gene3D" id="3.30.70.1250">
    <property type="entry name" value="Phosphopentomutase"/>
    <property type="match status" value="1"/>
</dbReference>
<evidence type="ECO:0000313" key="8">
    <source>
        <dbReference type="EMBL" id="HJC36571.1"/>
    </source>
</evidence>
<comment type="cofactor">
    <cofactor evidence="5">
        <name>Mn(2+)</name>
        <dbReference type="ChEBI" id="CHEBI:29035"/>
    </cofactor>
    <text evidence="5">Binds 2 manganese ions.</text>
</comment>
<dbReference type="InterPro" id="IPR010045">
    <property type="entry name" value="DeoB"/>
</dbReference>
<dbReference type="PANTHER" id="PTHR21110">
    <property type="entry name" value="PHOSPHOPENTOMUTASE"/>
    <property type="match status" value="1"/>
</dbReference>
<dbReference type="SUPFAM" id="SSF53649">
    <property type="entry name" value="Alkaline phosphatase-like"/>
    <property type="match status" value="1"/>
</dbReference>
<comment type="caution">
    <text evidence="8">The sequence shown here is derived from an EMBL/GenBank/DDBJ whole genome shotgun (WGS) entry which is preliminary data.</text>
</comment>
<organism evidence="8 9">
    <name type="scientific">Candidatus Merdibacter merdavium</name>
    <dbReference type="NCBI Taxonomy" id="2838692"/>
    <lineage>
        <taxon>Bacteria</taxon>
        <taxon>Bacillati</taxon>
        <taxon>Bacillota</taxon>
        <taxon>Erysipelotrichia</taxon>
        <taxon>Erysipelotrichales</taxon>
        <taxon>Erysipelotrichaceae</taxon>
        <taxon>Merdibacter</taxon>
    </lineage>
</organism>
<keyword evidence="4 5" id="KW-0413">Isomerase</keyword>
<dbReference type="GO" id="GO:0030145">
    <property type="term" value="F:manganese ion binding"/>
    <property type="evidence" value="ECO:0007669"/>
    <property type="project" value="UniProtKB-UniRule"/>
</dbReference>
<dbReference type="InterPro" id="IPR017850">
    <property type="entry name" value="Alkaline_phosphatase_core_sf"/>
</dbReference>
<dbReference type="InterPro" id="IPR006124">
    <property type="entry name" value="Metalloenzyme"/>
</dbReference>
<dbReference type="GO" id="GO:0000287">
    <property type="term" value="F:magnesium ion binding"/>
    <property type="evidence" value="ECO:0007669"/>
    <property type="project" value="UniProtKB-UniRule"/>
</dbReference>
<protein>
    <recommendedName>
        <fullName evidence="5 6">Phosphopentomutase</fullName>
        <ecNumber evidence="5 6">5.4.2.7</ecNumber>
    </recommendedName>
    <alternativeName>
        <fullName evidence="5">Phosphodeoxyribomutase</fullName>
    </alternativeName>
</protein>
<dbReference type="PIRSF" id="PIRSF001491">
    <property type="entry name" value="Ppentomutase"/>
    <property type="match status" value="1"/>
</dbReference>
<dbReference type="GO" id="GO:0043094">
    <property type="term" value="P:metabolic compound salvage"/>
    <property type="evidence" value="ECO:0007669"/>
    <property type="project" value="UniProtKB-UniRule"/>
</dbReference>
<keyword evidence="5" id="KW-0963">Cytoplasm</keyword>
<dbReference type="NCBIfam" id="NF003766">
    <property type="entry name" value="PRK05362.1"/>
    <property type="match status" value="1"/>
</dbReference>
<dbReference type="GO" id="GO:0009117">
    <property type="term" value="P:nucleotide metabolic process"/>
    <property type="evidence" value="ECO:0007669"/>
    <property type="project" value="UniProtKB-UniRule"/>
</dbReference>
<feature type="binding site" evidence="5">
    <location>
        <position position="289"/>
    </location>
    <ligand>
        <name>Mn(2+)</name>
        <dbReference type="ChEBI" id="CHEBI:29035"/>
        <label>2</label>
    </ligand>
</feature>
<comment type="subcellular location">
    <subcellularLocation>
        <location evidence="5">Cytoplasm</location>
    </subcellularLocation>
</comment>
<dbReference type="CDD" id="cd16009">
    <property type="entry name" value="PPM"/>
    <property type="match status" value="1"/>
</dbReference>
<dbReference type="GO" id="GO:0008973">
    <property type="term" value="F:phosphopentomutase activity"/>
    <property type="evidence" value="ECO:0007669"/>
    <property type="project" value="UniProtKB-UniRule"/>
</dbReference>
<feature type="binding site" evidence="5">
    <location>
        <position position="331"/>
    </location>
    <ligand>
        <name>Mn(2+)</name>
        <dbReference type="ChEBI" id="CHEBI:29035"/>
        <label>1</label>
    </ligand>
</feature>
<keyword evidence="3 5" id="KW-0464">Manganese</keyword>
<dbReference type="GO" id="GO:0006018">
    <property type="term" value="P:2-deoxyribose 1-phosphate catabolic process"/>
    <property type="evidence" value="ECO:0007669"/>
    <property type="project" value="UniProtKB-UniRule"/>
</dbReference>
<evidence type="ECO:0000313" key="9">
    <source>
        <dbReference type="Proteomes" id="UP000823896"/>
    </source>
</evidence>
<dbReference type="InterPro" id="IPR024052">
    <property type="entry name" value="Phosphopentomutase_DeoB_cap_sf"/>
</dbReference>
<evidence type="ECO:0000256" key="6">
    <source>
        <dbReference type="NCBIfam" id="TIGR01696"/>
    </source>
</evidence>
<dbReference type="Pfam" id="PF01676">
    <property type="entry name" value="Metalloenzyme"/>
    <property type="match status" value="1"/>
</dbReference>
<evidence type="ECO:0000259" key="7">
    <source>
        <dbReference type="Pfam" id="PF01676"/>
    </source>
</evidence>
<gene>
    <name evidence="5" type="primary">deoB</name>
    <name evidence="8" type="ORF">H9702_05515</name>
</gene>
<comment type="function">
    <text evidence="5">Isomerase that catalyzes the conversion of deoxy-ribose 1-phosphate (dRib-1-P) and ribose 1-phosphate (Rib-1-P) to deoxy-ribose 5-phosphate (dRib-5-P) and ribose 5-phosphate (Rib-5-P), respectively.</text>
</comment>
<keyword evidence="2 5" id="KW-0479">Metal-binding</keyword>
<feature type="binding site" evidence="5">
    <location>
        <position position="294"/>
    </location>
    <ligand>
        <name>Mn(2+)</name>
        <dbReference type="ChEBI" id="CHEBI:29035"/>
        <label>2</label>
    </ligand>
</feature>
<comment type="similarity">
    <text evidence="1 5">Belongs to the phosphopentomutase family.</text>
</comment>
<dbReference type="HAMAP" id="MF_00740">
    <property type="entry name" value="Phosphopentomut"/>
    <property type="match status" value="1"/>
</dbReference>
<evidence type="ECO:0000256" key="1">
    <source>
        <dbReference type="ARBA" id="ARBA00010373"/>
    </source>
</evidence>
<feature type="binding site" evidence="5">
    <location>
        <position position="330"/>
    </location>
    <ligand>
        <name>Mn(2+)</name>
        <dbReference type="ChEBI" id="CHEBI:29035"/>
        <label>1</label>
    </ligand>
</feature>
<feature type="domain" description="Metalloenzyme" evidence="7">
    <location>
        <begin position="5"/>
        <end position="381"/>
    </location>
</feature>
<accession>A0A9D2SWD1</accession>
<dbReference type="NCBIfam" id="TIGR01696">
    <property type="entry name" value="deoB"/>
    <property type="match status" value="1"/>
</dbReference>
<dbReference type="AlphaFoldDB" id="A0A9D2SWD1"/>
<name>A0A9D2SWD1_9FIRM</name>
<reference evidence="8" key="1">
    <citation type="journal article" date="2021" name="PeerJ">
        <title>Extensive microbial diversity within the chicken gut microbiome revealed by metagenomics and culture.</title>
        <authorList>
            <person name="Gilroy R."/>
            <person name="Ravi A."/>
            <person name="Getino M."/>
            <person name="Pursley I."/>
            <person name="Horton D.L."/>
            <person name="Alikhan N.F."/>
            <person name="Baker D."/>
            <person name="Gharbi K."/>
            <person name="Hall N."/>
            <person name="Watson M."/>
            <person name="Adriaenssens E.M."/>
            <person name="Foster-Nyarko E."/>
            <person name="Jarju S."/>
            <person name="Secka A."/>
            <person name="Antonio M."/>
            <person name="Oren A."/>
            <person name="Chaudhuri R.R."/>
            <person name="La Ragione R."/>
            <person name="Hildebrand F."/>
            <person name="Pallen M.J."/>
        </authorList>
    </citation>
    <scope>NUCLEOTIDE SEQUENCE</scope>
    <source>
        <strain evidence="8">CHK187-11901</strain>
    </source>
</reference>
<dbReference type="Proteomes" id="UP000823896">
    <property type="component" value="Unassembled WGS sequence"/>
</dbReference>
<sequence>MSTYQRIFLIIIDSFGIGEAEDAAAFGDAGADTLGHIAQHHMPLRIPHLCRLGLVQLRPLPQLRSASETIGCAARLKEASASKDTMSGHWEMMGLPVHTPFRTFTDTGFPQGLIDALSSRCDHRRIIGNKAASGTEILDELGEQELNNGDLIVYTSADSVLQICGNEETMGLPTLYRYCEEARALTMKEEWRVGRVIARPYRGRRRGEFVRTANRHDYALAPYGRTVLDELKENGYDVIGVGKISDIFSGRGITRSIRSASSVEGMRQTIECAKTTFQGLCFVNLVDFDALWGHRRDPLGYGDELERFDVLLGELLQLLRKDDLLMVSADHGNDPTFRGSDHTREDVPLLMYSPSMCVHGLLESGATFADIGATIAENFQVCMPEGTAGRSRLKVINRRG</sequence>
<evidence type="ECO:0000256" key="3">
    <source>
        <dbReference type="ARBA" id="ARBA00023211"/>
    </source>
</evidence>
<evidence type="ECO:0000256" key="2">
    <source>
        <dbReference type="ARBA" id="ARBA00022723"/>
    </source>
</evidence>
<dbReference type="SUPFAM" id="SSF143856">
    <property type="entry name" value="DeoB insert domain-like"/>
    <property type="match status" value="1"/>
</dbReference>
<feature type="binding site" evidence="5">
    <location>
        <position position="342"/>
    </location>
    <ligand>
        <name>Mn(2+)</name>
        <dbReference type="ChEBI" id="CHEBI:29035"/>
        <label>2</label>
    </ligand>
</feature>